<keyword evidence="12" id="KW-0407">Ion channel</keyword>
<dbReference type="PROSITE" id="PS50297">
    <property type="entry name" value="ANK_REP_REGION"/>
    <property type="match status" value="1"/>
</dbReference>
<feature type="compositionally biased region" description="Basic and acidic residues" evidence="16">
    <location>
        <begin position="1199"/>
        <end position="1230"/>
    </location>
</feature>
<dbReference type="Pfam" id="PF00520">
    <property type="entry name" value="Ion_trans"/>
    <property type="match status" value="1"/>
</dbReference>
<dbReference type="PANTHER" id="PTHR10117:SF47">
    <property type="entry name" value="TRANSIENT-RECEPTOR-POTENTIAL-LIKE PROTEIN"/>
    <property type="match status" value="1"/>
</dbReference>
<evidence type="ECO:0000256" key="6">
    <source>
        <dbReference type="ARBA" id="ARBA00022737"/>
    </source>
</evidence>
<organism evidence="19 20">
    <name type="scientific">Aquatica leii</name>
    <dbReference type="NCBI Taxonomy" id="1421715"/>
    <lineage>
        <taxon>Eukaryota</taxon>
        <taxon>Metazoa</taxon>
        <taxon>Ecdysozoa</taxon>
        <taxon>Arthropoda</taxon>
        <taxon>Hexapoda</taxon>
        <taxon>Insecta</taxon>
        <taxon>Pterygota</taxon>
        <taxon>Neoptera</taxon>
        <taxon>Endopterygota</taxon>
        <taxon>Coleoptera</taxon>
        <taxon>Polyphaga</taxon>
        <taxon>Elateriformia</taxon>
        <taxon>Elateroidea</taxon>
        <taxon>Lampyridae</taxon>
        <taxon>Luciolinae</taxon>
        <taxon>Aquatica</taxon>
    </lineage>
</organism>
<dbReference type="Proteomes" id="UP001353858">
    <property type="component" value="Unassembled WGS sequence"/>
</dbReference>
<feature type="compositionally biased region" description="Basic and acidic residues" evidence="16">
    <location>
        <begin position="1302"/>
        <end position="1312"/>
    </location>
</feature>
<keyword evidence="5 17" id="KW-0812">Transmembrane</keyword>
<keyword evidence="9" id="KW-0406">Ion transport</keyword>
<feature type="compositionally biased region" description="Basic residues" evidence="16">
    <location>
        <begin position="1431"/>
        <end position="1441"/>
    </location>
</feature>
<dbReference type="GO" id="GO:0051480">
    <property type="term" value="P:regulation of cytosolic calcium ion concentration"/>
    <property type="evidence" value="ECO:0007669"/>
    <property type="project" value="TreeGrafter"/>
</dbReference>
<feature type="compositionally biased region" description="Low complexity" evidence="16">
    <location>
        <begin position="1175"/>
        <end position="1185"/>
    </location>
</feature>
<dbReference type="Pfam" id="PF08344">
    <property type="entry name" value="TRP_2"/>
    <property type="match status" value="1"/>
</dbReference>
<feature type="compositionally biased region" description="Polar residues" evidence="16">
    <location>
        <begin position="1242"/>
        <end position="1259"/>
    </location>
</feature>
<name>A0AAN7PR44_9COLE</name>
<keyword evidence="7 17" id="KW-1133">Transmembrane helix</keyword>
<dbReference type="PROSITE" id="PS50088">
    <property type="entry name" value="ANK_REPEAT"/>
    <property type="match status" value="1"/>
</dbReference>
<evidence type="ECO:0000256" key="7">
    <source>
        <dbReference type="ARBA" id="ARBA00022989"/>
    </source>
</evidence>
<dbReference type="Pfam" id="PF00023">
    <property type="entry name" value="Ank"/>
    <property type="match status" value="1"/>
</dbReference>
<evidence type="ECO:0000256" key="8">
    <source>
        <dbReference type="ARBA" id="ARBA00023043"/>
    </source>
</evidence>
<dbReference type="GO" id="GO:0050877">
    <property type="term" value="P:nervous system process"/>
    <property type="evidence" value="ECO:0007669"/>
    <property type="project" value="UniProtKB-ARBA"/>
</dbReference>
<dbReference type="GO" id="GO:0030425">
    <property type="term" value="C:dendrite"/>
    <property type="evidence" value="ECO:0007669"/>
    <property type="project" value="UniProtKB-ARBA"/>
</dbReference>
<feature type="compositionally biased region" description="Basic and acidic residues" evidence="16">
    <location>
        <begin position="1075"/>
        <end position="1148"/>
    </location>
</feature>
<dbReference type="GO" id="GO:0034703">
    <property type="term" value="C:cation channel complex"/>
    <property type="evidence" value="ECO:0007669"/>
    <property type="project" value="TreeGrafter"/>
</dbReference>
<keyword evidence="3" id="KW-0109">Calcium transport</keyword>
<evidence type="ECO:0000256" key="17">
    <source>
        <dbReference type="SAM" id="Phobius"/>
    </source>
</evidence>
<reference evidence="20" key="1">
    <citation type="submission" date="2023-01" db="EMBL/GenBank/DDBJ databases">
        <title>Key to firefly adult light organ development and bioluminescence: homeobox transcription factors regulate luciferase expression and transportation to peroxisome.</title>
        <authorList>
            <person name="Fu X."/>
        </authorList>
    </citation>
    <scope>NUCLEOTIDE SEQUENCE [LARGE SCALE GENOMIC DNA]</scope>
</reference>
<evidence type="ECO:0000313" key="19">
    <source>
        <dbReference type="EMBL" id="KAK4887151.1"/>
    </source>
</evidence>
<evidence type="ECO:0000256" key="2">
    <source>
        <dbReference type="ARBA" id="ARBA00022475"/>
    </source>
</evidence>
<keyword evidence="11" id="KW-0966">Cell projection</keyword>
<feature type="transmembrane region" description="Helical" evidence="17">
    <location>
        <begin position="369"/>
        <end position="389"/>
    </location>
</feature>
<evidence type="ECO:0000256" key="11">
    <source>
        <dbReference type="ARBA" id="ARBA00023273"/>
    </source>
</evidence>
<keyword evidence="10 17" id="KW-0472">Membrane</keyword>
<dbReference type="EMBL" id="JARPUR010000001">
    <property type="protein sequence ID" value="KAK4887151.1"/>
    <property type="molecule type" value="Genomic_DNA"/>
</dbReference>
<keyword evidence="4" id="KW-0107">Calcium channel</keyword>
<dbReference type="NCBIfam" id="TIGR00870">
    <property type="entry name" value="trp"/>
    <property type="match status" value="1"/>
</dbReference>
<keyword evidence="20" id="KW-1185">Reference proteome</keyword>
<feature type="compositionally biased region" description="Basic and acidic residues" evidence="16">
    <location>
        <begin position="1340"/>
        <end position="1364"/>
    </location>
</feature>
<accession>A0AAN7PR44</accession>
<evidence type="ECO:0000256" key="4">
    <source>
        <dbReference type="ARBA" id="ARBA00022673"/>
    </source>
</evidence>
<evidence type="ECO:0000256" key="15">
    <source>
        <dbReference type="PROSITE-ProRule" id="PRU00023"/>
    </source>
</evidence>
<dbReference type="PRINTS" id="PR01097">
    <property type="entry name" value="TRNSRECEPTRP"/>
</dbReference>
<dbReference type="FunFam" id="1.25.40.20:FF:000221">
    <property type="entry name" value="Transient receptor potential-gamma protein"/>
    <property type="match status" value="1"/>
</dbReference>
<feature type="transmembrane region" description="Helical" evidence="17">
    <location>
        <begin position="401"/>
        <end position="422"/>
    </location>
</feature>
<dbReference type="InterPro" id="IPR036770">
    <property type="entry name" value="Ankyrin_rpt-contain_sf"/>
</dbReference>
<dbReference type="SUPFAM" id="SSF48403">
    <property type="entry name" value="Ankyrin repeat"/>
    <property type="match status" value="1"/>
</dbReference>
<feature type="region of interest" description="Disordered" evidence="16">
    <location>
        <begin position="1048"/>
        <end position="1441"/>
    </location>
</feature>
<dbReference type="InterPro" id="IPR002153">
    <property type="entry name" value="TRPC_channel"/>
</dbReference>
<keyword evidence="8 15" id="KW-0040">ANK repeat</keyword>
<feature type="compositionally biased region" description="Basic and acidic residues" evidence="16">
    <location>
        <begin position="1406"/>
        <end position="1417"/>
    </location>
</feature>
<feature type="compositionally biased region" description="Low complexity" evidence="16">
    <location>
        <begin position="1366"/>
        <end position="1378"/>
    </location>
</feature>
<comment type="caution">
    <text evidence="19">The sequence shown here is derived from an EMBL/GenBank/DDBJ whole genome shotgun (WGS) entry which is preliminary data.</text>
</comment>
<keyword evidence="2" id="KW-1003">Cell membrane</keyword>
<keyword evidence="1" id="KW-0813">Transport</keyword>
<comment type="similarity">
    <text evidence="14">Belongs to the transient receptor (TC 1.A.4) family. STrpC subfamily.</text>
</comment>
<evidence type="ECO:0000259" key="18">
    <source>
        <dbReference type="SMART" id="SM01420"/>
    </source>
</evidence>
<evidence type="ECO:0000313" key="20">
    <source>
        <dbReference type="Proteomes" id="UP001353858"/>
    </source>
</evidence>
<evidence type="ECO:0000256" key="14">
    <source>
        <dbReference type="ARBA" id="ARBA00060916"/>
    </source>
</evidence>
<dbReference type="PANTHER" id="PTHR10117">
    <property type="entry name" value="TRANSIENT RECEPTOR POTENTIAL CHANNEL"/>
    <property type="match status" value="1"/>
</dbReference>
<feature type="compositionally biased region" description="Basic and acidic residues" evidence="16">
    <location>
        <begin position="1156"/>
        <end position="1167"/>
    </location>
</feature>
<dbReference type="InterPro" id="IPR005821">
    <property type="entry name" value="Ion_trans_dom"/>
</dbReference>
<proteinExistence type="inferred from homology"/>
<evidence type="ECO:0000256" key="9">
    <source>
        <dbReference type="ARBA" id="ARBA00023065"/>
    </source>
</evidence>
<feature type="transmembrane region" description="Helical" evidence="17">
    <location>
        <begin position="578"/>
        <end position="603"/>
    </location>
</feature>
<evidence type="ECO:0000256" key="5">
    <source>
        <dbReference type="ARBA" id="ARBA00022692"/>
    </source>
</evidence>
<keyword evidence="6" id="KW-0677">Repeat</keyword>
<evidence type="ECO:0000256" key="16">
    <source>
        <dbReference type="SAM" id="MobiDB-lite"/>
    </source>
</evidence>
<dbReference type="Gene3D" id="1.25.40.20">
    <property type="entry name" value="Ankyrin repeat-containing domain"/>
    <property type="match status" value="1"/>
</dbReference>
<comment type="subcellular location">
    <subcellularLocation>
        <location evidence="13">Cell projection</location>
        <location evidence="13">Rhabdomere membrane</location>
        <topology evidence="13">Multi-pass membrane protein</topology>
    </subcellularLocation>
</comment>
<dbReference type="InterPro" id="IPR013555">
    <property type="entry name" value="TRP_dom"/>
</dbReference>
<sequence length="1441" mass="163575">MIPVKLLNVCDEEVVLKNVQSEIRKLANYEVCDFGDSNISSVQRADKVDVEDVSQKTTYKTNLPKPLTLEEKKYLLAVERGDMANVRRMLQKSHRHHHIDINCVDSLGRGALTLAIDGENLEMVELLVIMRVKTKDALLHAINAEFVEAVELLLEHEELIHKDNEPYSWQTVDLSTATFTPDVTPLILAAHKNNYEILKILLDRGATIPMPHDIKCGCDDCIRESKEDSLRQALSRLNEYKALASPSLIALSSSDPILTAFQLSWELRNLAFGEPECRSEYMELRRQCQQFAVDLLHQSRSSEELAIILNHDPDNPPEEGDHMKLARLELAITYKQKKFVAHPNIQQLLAALWYEGVPGFRRMATMDKLIIIIRTALFFPLYCTLYMLAPHTSTGKLMRKPFMKFLIHASSYLFFLFILILVSQRAEDQLIEFFGTESMKAERFEKQRGNPPAYLEYVVLIYVIGFIYEETYEIYVEGMKSYLRNLWNSIDFSRNFLYCLVFLLRVAAYLQQKNEIERDPSTAYIPREKWNAFDPQLIAEGLFAAANIFSALKLVHLFSINPHLGPLQISLGRMVIDIVKFFFIYSLVLFAFACGLNQLLWYFSDLERKKCYVLPHGEPDWENQGDSCMKWRSFANVFEASQSLFWASFGMVDLGNFELTGIKTYTRFWGLLMFGSYSVINVIVLLNLLIAMMSNSYAMIDEHSDTEWKFARTKLWLSYFEEGNTLPPPFNIMPTLKILLKTFKLRKKDKKRKMSTNRKHKEEKERDYRYTSIMRALVWRYISSMHKKMEEDAVTEDDINEVKGDISAFRYDILEVLNRNGMDISSVETKEKAVLGKKMKIWERRLMKDFKVAPIVTDEEADQLIYEVAKLAVLNSNMHKWGQVVTGVCLASQIGHCSSKDSFKKQQNLLKAMEEAKRIVNRSPLPLSRSSTPIELPDTTGQSIMDILRGIDPSSEHKAANATLKVLSNMRAPLQPNVVITTQPSIALSPPTPKKEKYDQKSEFETDMLTDIPDFITLESPKSPSVRSLKDAILTIPEESMPETIIVTKTEDTTSEVEPEALPDSKTITSSESESDQKDSFSEESKDTKIEEAATKVEETPLKLEDTPPKIEETQPKEEETSLKVEETPLKVEETPLKVEEVSQKVEETQPEAEETLPKLETTEPKIEQMSPKIEVVPPNVEEVPSIVKETPPNVTEDALSKIEDRSSLDKTEKEEQSETTSAEKPKTSLEESISLVPEPLSIQTDSASVVSDVQTTVTELPESKIGPVEIKVEPSESVTEEPSQNKSEMDSVETQAVPESIKPEQEPKSEELSSAEPTVSKQEPAKEAETSKVTPTTVAEKEKETVDITADKQDVPTTTEKKSSPSHSDSSETGSTKPKSRKGQAPAIPEIKKPDEEAKGSTADEPPKTIKPEEKSPLSSRNITRIGDKKPRRQPRTGWL</sequence>
<dbReference type="SMART" id="SM00248">
    <property type="entry name" value="ANK"/>
    <property type="match status" value="2"/>
</dbReference>
<dbReference type="SMART" id="SM01420">
    <property type="entry name" value="TRP_2"/>
    <property type="match status" value="1"/>
</dbReference>
<dbReference type="GO" id="GO:0033583">
    <property type="term" value="C:rhabdomere membrane"/>
    <property type="evidence" value="ECO:0007669"/>
    <property type="project" value="UniProtKB-SubCell"/>
</dbReference>
<evidence type="ECO:0000256" key="1">
    <source>
        <dbReference type="ARBA" id="ARBA00022448"/>
    </source>
</evidence>
<feature type="compositionally biased region" description="Basic and acidic residues" evidence="16">
    <location>
        <begin position="1391"/>
        <end position="1400"/>
    </location>
</feature>
<feature type="transmembrane region" description="Helical" evidence="17">
    <location>
        <begin position="668"/>
        <end position="693"/>
    </location>
</feature>
<feature type="repeat" description="ANK" evidence="15">
    <location>
        <begin position="181"/>
        <end position="213"/>
    </location>
</feature>
<evidence type="ECO:0000256" key="3">
    <source>
        <dbReference type="ARBA" id="ARBA00022568"/>
    </source>
</evidence>
<gene>
    <name evidence="19" type="ORF">RN001_003422</name>
</gene>
<evidence type="ECO:0000256" key="13">
    <source>
        <dbReference type="ARBA" id="ARBA00043946"/>
    </source>
</evidence>
<protein>
    <recommendedName>
        <fullName evidence="18">Transient receptor ion channel domain-containing protein</fullName>
    </recommendedName>
</protein>
<keyword evidence="3" id="KW-0106">Calcium</keyword>
<evidence type="ECO:0000256" key="10">
    <source>
        <dbReference type="ARBA" id="ARBA00023136"/>
    </source>
</evidence>
<feature type="domain" description="Transient receptor ion channel" evidence="18">
    <location>
        <begin position="216"/>
        <end position="278"/>
    </location>
</feature>
<dbReference type="GO" id="GO:0070679">
    <property type="term" value="F:inositol 1,4,5 trisphosphate binding"/>
    <property type="evidence" value="ECO:0007669"/>
    <property type="project" value="TreeGrafter"/>
</dbReference>
<dbReference type="GO" id="GO:0015279">
    <property type="term" value="F:store-operated calcium channel activity"/>
    <property type="evidence" value="ECO:0007669"/>
    <property type="project" value="TreeGrafter"/>
</dbReference>
<dbReference type="InterPro" id="IPR002110">
    <property type="entry name" value="Ankyrin_rpt"/>
</dbReference>
<evidence type="ECO:0000256" key="12">
    <source>
        <dbReference type="ARBA" id="ARBA00023303"/>
    </source>
</evidence>